<dbReference type="Pfam" id="PF00239">
    <property type="entry name" value="Resolvase"/>
    <property type="match status" value="1"/>
</dbReference>
<dbReference type="InterPro" id="IPR006119">
    <property type="entry name" value="Resolv_N"/>
</dbReference>
<proteinExistence type="predicted"/>
<name>A0ABX7Q6A4_9BACT</name>
<dbReference type="PANTHER" id="PTHR30461:SF2">
    <property type="entry name" value="SERINE RECOMBINASE PINE-RELATED"/>
    <property type="match status" value="1"/>
</dbReference>
<dbReference type="InterPro" id="IPR036162">
    <property type="entry name" value="Resolvase-like_N_sf"/>
</dbReference>
<evidence type="ECO:0000256" key="4">
    <source>
        <dbReference type="PROSITE-ProRule" id="PRU10137"/>
    </source>
</evidence>
<dbReference type="PROSITE" id="PS00397">
    <property type="entry name" value="RECOMBINASES_1"/>
    <property type="match status" value="1"/>
</dbReference>
<dbReference type="EMBL" id="CP071382">
    <property type="protein sequence ID" value="QSV46904.1"/>
    <property type="molecule type" value="Genomic_DNA"/>
</dbReference>
<dbReference type="RefSeq" id="WP_207164682.1">
    <property type="nucleotide sequence ID" value="NZ_CP071382.1"/>
</dbReference>
<feature type="active site" description="O-(5'-phospho-DNA)-serine intermediate" evidence="4">
    <location>
        <position position="11"/>
    </location>
</feature>
<dbReference type="SMART" id="SM00857">
    <property type="entry name" value="Resolvase"/>
    <property type="match status" value="1"/>
</dbReference>
<evidence type="ECO:0000313" key="7">
    <source>
        <dbReference type="Proteomes" id="UP000663651"/>
    </source>
</evidence>
<evidence type="ECO:0000313" key="6">
    <source>
        <dbReference type="EMBL" id="QSV46904.1"/>
    </source>
</evidence>
<dbReference type="Gene3D" id="3.40.50.1390">
    <property type="entry name" value="Resolvase, N-terminal catalytic domain"/>
    <property type="match status" value="1"/>
</dbReference>
<evidence type="ECO:0000259" key="5">
    <source>
        <dbReference type="PROSITE" id="PS51736"/>
    </source>
</evidence>
<dbReference type="InterPro" id="IPR006118">
    <property type="entry name" value="Recombinase_CS"/>
</dbReference>
<dbReference type="InterPro" id="IPR011109">
    <property type="entry name" value="DNA_bind_recombinase_dom"/>
</dbReference>
<dbReference type="InterPro" id="IPR050639">
    <property type="entry name" value="SSR_resolvase"/>
</dbReference>
<evidence type="ECO:0000256" key="3">
    <source>
        <dbReference type="ARBA" id="ARBA00023172"/>
    </source>
</evidence>
<feature type="domain" description="Resolvase/invertase-type recombinase catalytic" evidence="5">
    <location>
        <begin position="3"/>
        <end position="139"/>
    </location>
</feature>
<dbReference type="PANTHER" id="PTHR30461">
    <property type="entry name" value="DNA-INVERTASE FROM LAMBDOID PROPHAGE"/>
    <property type="match status" value="1"/>
</dbReference>
<organism evidence="6 7">
    <name type="scientific">Geobacter benzoatilyticus</name>
    <dbReference type="NCBI Taxonomy" id="2815309"/>
    <lineage>
        <taxon>Bacteria</taxon>
        <taxon>Pseudomonadati</taxon>
        <taxon>Thermodesulfobacteriota</taxon>
        <taxon>Desulfuromonadia</taxon>
        <taxon>Geobacterales</taxon>
        <taxon>Geobacteraceae</taxon>
        <taxon>Geobacter</taxon>
    </lineage>
</organism>
<dbReference type="CDD" id="cd00338">
    <property type="entry name" value="Ser_Recombinase"/>
    <property type="match status" value="1"/>
</dbReference>
<protein>
    <submittedName>
        <fullName evidence="6">Recombinase family protein</fullName>
    </submittedName>
</protein>
<dbReference type="SUPFAM" id="SSF53041">
    <property type="entry name" value="Resolvase-like"/>
    <property type="match status" value="1"/>
</dbReference>
<keyword evidence="7" id="KW-1185">Reference proteome</keyword>
<evidence type="ECO:0000256" key="1">
    <source>
        <dbReference type="ARBA" id="ARBA00022908"/>
    </source>
</evidence>
<sequence length="232" mass="25669">MKHYIAYLRVSTDKQGEQGHGISAQRQAIGSYLGAHGGELLEEYVEVESGKKNDRPALQKAINRCKMSRATLIIAKLDRLSRNLAFIANLMDAGIDFIACDNPYANKLTIHILAAIAEHEREMISRRTREALAAAKTKGVRLGGHRGAILTEEIQLQGLEERRARAREYAANVYPTIRELLDAGHSLNGTAQALNSRRILTARGCMWTAKSVSRILQAAEGRERSPEILPTT</sequence>
<dbReference type="Proteomes" id="UP000663651">
    <property type="component" value="Chromosome"/>
</dbReference>
<reference evidence="6 7" key="1">
    <citation type="submission" date="2021-03" db="EMBL/GenBank/DDBJ databases">
        <title>Geobacter metallireducens gen. nov. sp. nov., a microorganism capable of coupling the complete oxidation of organic compounds to the reduction of iron and other metals.</title>
        <authorList>
            <person name="Li Y."/>
        </authorList>
    </citation>
    <scope>NUCLEOTIDE SEQUENCE [LARGE SCALE GENOMIC DNA]</scope>
    <source>
        <strain evidence="6 7">Jerry-YX</strain>
    </source>
</reference>
<keyword evidence="2" id="KW-0238">DNA-binding</keyword>
<keyword evidence="3" id="KW-0233">DNA recombination</keyword>
<accession>A0ABX7Q6A4</accession>
<dbReference type="PROSITE" id="PS51736">
    <property type="entry name" value="RECOMBINASES_3"/>
    <property type="match status" value="1"/>
</dbReference>
<evidence type="ECO:0000256" key="2">
    <source>
        <dbReference type="ARBA" id="ARBA00023125"/>
    </source>
</evidence>
<gene>
    <name evidence="6" type="ORF">JZM60_06465</name>
</gene>
<dbReference type="Pfam" id="PF07508">
    <property type="entry name" value="Recombinase"/>
    <property type="match status" value="1"/>
</dbReference>
<keyword evidence="1" id="KW-0229">DNA integration</keyword>